<accession>A0A2H0W797</accession>
<name>A0A2H0W797_9BACT</name>
<evidence type="ECO:0000313" key="1">
    <source>
        <dbReference type="EMBL" id="PIS07966.1"/>
    </source>
</evidence>
<sequence length="211" mass="24485">MDKQFHWEILDQKRLDLLPLFKPFKDDFYLAGGTALALQIGHRDSIDFDFFSSRSFSTEELFHKVEQVFADHRIVKTQEEKDTLTLVVDENIKLSFFSYPYRLVEPLLDENNFNMASVGEVGAMKLSAITSRSVLKDYVDLYFILHDISLENLFEIATEKFPTINTNTILKSLVYFDDIEIEPILFKSDEIDLETIKKYLADTVKKYLAAG</sequence>
<organism evidence="1 2">
    <name type="scientific">Candidatus Berkelbacteria bacterium CG10_big_fil_rev_8_21_14_0_10_43_13</name>
    <dbReference type="NCBI Taxonomy" id="1974514"/>
    <lineage>
        <taxon>Bacteria</taxon>
        <taxon>Candidatus Berkelbacteria</taxon>
    </lineage>
</organism>
<dbReference type="AlphaFoldDB" id="A0A2H0W797"/>
<dbReference type="EMBL" id="PEZW01000006">
    <property type="protein sequence ID" value="PIS07966.1"/>
    <property type="molecule type" value="Genomic_DNA"/>
</dbReference>
<dbReference type="Proteomes" id="UP000231382">
    <property type="component" value="Unassembled WGS sequence"/>
</dbReference>
<evidence type="ECO:0008006" key="3">
    <source>
        <dbReference type="Google" id="ProtNLM"/>
    </source>
</evidence>
<gene>
    <name evidence="1" type="ORF">COT78_00585</name>
</gene>
<proteinExistence type="predicted"/>
<evidence type="ECO:0000313" key="2">
    <source>
        <dbReference type="Proteomes" id="UP000231382"/>
    </source>
</evidence>
<dbReference type="InterPro" id="IPR014942">
    <property type="entry name" value="AbiEii"/>
</dbReference>
<dbReference type="Pfam" id="PF08843">
    <property type="entry name" value="AbiEii"/>
    <property type="match status" value="1"/>
</dbReference>
<comment type="caution">
    <text evidence="1">The sequence shown here is derived from an EMBL/GenBank/DDBJ whole genome shotgun (WGS) entry which is preliminary data.</text>
</comment>
<protein>
    <recommendedName>
        <fullName evidence="3">Nucleotidyl transferase AbiEii/AbiGii toxin family protein</fullName>
    </recommendedName>
</protein>
<reference evidence="2" key="1">
    <citation type="submission" date="2017-09" db="EMBL/GenBank/DDBJ databases">
        <title>Depth-based differentiation of microbial function through sediment-hosted aquifers and enrichment of novel symbionts in the deep terrestrial subsurface.</title>
        <authorList>
            <person name="Probst A.J."/>
            <person name="Ladd B."/>
            <person name="Jarett J.K."/>
            <person name="Geller-Mcgrath D.E."/>
            <person name="Sieber C.M.K."/>
            <person name="Emerson J.B."/>
            <person name="Anantharaman K."/>
            <person name="Thomas B.C."/>
            <person name="Malmstrom R."/>
            <person name="Stieglmeier M."/>
            <person name="Klingl A."/>
            <person name="Woyke T."/>
            <person name="Ryan C.M."/>
            <person name="Banfield J.F."/>
        </authorList>
    </citation>
    <scope>NUCLEOTIDE SEQUENCE [LARGE SCALE GENOMIC DNA]</scope>
</reference>